<sequence length="285" mass="28797">MRDGSGTGPGAALGRAVALLASISAVAALAVPVLLIGFAARSPGAALPPVAPAPAVAVPGVPQGEAGPLRPSEPTSGPGSVPAPTTPAPTTPAPTTPALPTVDLLAGLTARTVPMQGNGNLVVVPGGSAAPGTGPVRVLRVEVEDGLPVDAQAFAQFVMDTLNDPRGWGAGGRMSFARTDGEAPIHLVLATPDTADRLCAPLDTAGEVSCRNEQNVVLNFRRWVEATPEFAANPTGYRQYLVNHEVGHALGHGHELCPGPGQLAPVMQQQTLGLDGCTGNSWPYP</sequence>
<gene>
    <name evidence="4" type="ORF">GCM10009836_11590</name>
</gene>
<comment type="caution">
    <text evidence="4">The sequence shown here is derived from an EMBL/GenBank/DDBJ whole genome shotgun (WGS) entry which is preliminary data.</text>
</comment>
<evidence type="ECO:0000259" key="3">
    <source>
        <dbReference type="Pfam" id="PF11350"/>
    </source>
</evidence>
<evidence type="ECO:0000256" key="2">
    <source>
        <dbReference type="SAM" id="Phobius"/>
    </source>
</evidence>
<feature type="transmembrane region" description="Helical" evidence="2">
    <location>
        <begin position="12"/>
        <end position="40"/>
    </location>
</feature>
<dbReference type="EMBL" id="BAAAQK010000003">
    <property type="protein sequence ID" value="GAA1834936.1"/>
    <property type="molecule type" value="Genomic_DNA"/>
</dbReference>
<feature type="compositionally biased region" description="Low complexity" evidence="1">
    <location>
        <begin position="61"/>
        <end position="83"/>
    </location>
</feature>
<accession>A0ABN2MRV0</accession>
<feature type="region of interest" description="Disordered" evidence="1">
    <location>
        <begin position="61"/>
        <end position="100"/>
    </location>
</feature>
<feature type="compositionally biased region" description="Pro residues" evidence="1">
    <location>
        <begin position="84"/>
        <end position="97"/>
    </location>
</feature>
<evidence type="ECO:0000313" key="4">
    <source>
        <dbReference type="EMBL" id="GAA1834936.1"/>
    </source>
</evidence>
<proteinExistence type="predicted"/>
<evidence type="ECO:0000256" key="1">
    <source>
        <dbReference type="SAM" id="MobiDB-lite"/>
    </source>
</evidence>
<dbReference type="RefSeq" id="WP_344413104.1">
    <property type="nucleotide sequence ID" value="NZ_BAAAQK010000003.1"/>
</dbReference>
<organism evidence="4 5">
    <name type="scientific">Pseudonocardia ailaonensis</name>
    <dbReference type="NCBI Taxonomy" id="367279"/>
    <lineage>
        <taxon>Bacteria</taxon>
        <taxon>Bacillati</taxon>
        <taxon>Actinomycetota</taxon>
        <taxon>Actinomycetes</taxon>
        <taxon>Pseudonocardiales</taxon>
        <taxon>Pseudonocardiaceae</taxon>
        <taxon>Pseudonocardia</taxon>
    </lineage>
</organism>
<keyword evidence="2" id="KW-1133">Transmembrane helix</keyword>
<keyword evidence="2" id="KW-0472">Membrane</keyword>
<feature type="domain" description="DUF3152" evidence="3">
    <location>
        <begin position="113"/>
        <end position="275"/>
    </location>
</feature>
<keyword evidence="2" id="KW-0812">Transmembrane</keyword>
<dbReference type="Pfam" id="PF11350">
    <property type="entry name" value="DUF3152"/>
    <property type="match status" value="1"/>
</dbReference>
<dbReference type="InterPro" id="IPR022603">
    <property type="entry name" value="DUF3152"/>
</dbReference>
<keyword evidence="5" id="KW-1185">Reference proteome</keyword>
<evidence type="ECO:0000313" key="5">
    <source>
        <dbReference type="Proteomes" id="UP001500449"/>
    </source>
</evidence>
<protein>
    <recommendedName>
        <fullName evidence="3">DUF3152 domain-containing protein</fullName>
    </recommendedName>
</protein>
<dbReference type="SUPFAM" id="SSF55486">
    <property type="entry name" value="Metalloproteases ('zincins'), catalytic domain"/>
    <property type="match status" value="1"/>
</dbReference>
<dbReference type="Proteomes" id="UP001500449">
    <property type="component" value="Unassembled WGS sequence"/>
</dbReference>
<name>A0ABN2MRV0_9PSEU</name>
<reference evidence="4 5" key="1">
    <citation type="journal article" date="2019" name="Int. J. Syst. Evol. Microbiol.">
        <title>The Global Catalogue of Microorganisms (GCM) 10K type strain sequencing project: providing services to taxonomists for standard genome sequencing and annotation.</title>
        <authorList>
            <consortium name="The Broad Institute Genomics Platform"/>
            <consortium name="The Broad Institute Genome Sequencing Center for Infectious Disease"/>
            <person name="Wu L."/>
            <person name="Ma J."/>
        </authorList>
    </citation>
    <scope>NUCLEOTIDE SEQUENCE [LARGE SCALE GENOMIC DNA]</scope>
    <source>
        <strain evidence="4 5">JCM 16009</strain>
    </source>
</reference>